<evidence type="ECO:0000313" key="1">
    <source>
        <dbReference type="EMBL" id="MPM84927.1"/>
    </source>
</evidence>
<reference evidence="1" key="1">
    <citation type="submission" date="2019-08" db="EMBL/GenBank/DDBJ databases">
        <authorList>
            <person name="Kucharzyk K."/>
            <person name="Murdoch R.W."/>
            <person name="Higgins S."/>
            <person name="Loffler F."/>
        </authorList>
    </citation>
    <scope>NUCLEOTIDE SEQUENCE</scope>
</reference>
<organism evidence="1">
    <name type="scientific">bioreactor metagenome</name>
    <dbReference type="NCBI Taxonomy" id="1076179"/>
    <lineage>
        <taxon>unclassified sequences</taxon>
        <taxon>metagenomes</taxon>
        <taxon>ecological metagenomes</taxon>
    </lineage>
</organism>
<protein>
    <submittedName>
        <fullName evidence="1">Uncharacterized protein</fullName>
    </submittedName>
</protein>
<comment type="caution">
    <text evidence="1">The sequence shown here is derived from an EMBL/GenBank/DDBJ whole genome shotgun (WGS) entry which is preliminary data.</text>
</comment>
<dbReference type="EMBL" id="VSSQ01033361">
    <property type="protein sequence ID" value="MPM84927.1"/>
    <property type="molecule type" value="Genomic_DNA"/>
</dbReference>
<accession>A0A645D6X7</accession>
<proteinExistence type="predicted"/>
<name>A0A645D6X7_9ZZZZ</name>
<gene>
    <name evidence="1" type="ORF">SDC9_132003</name>
</gene>
<sequence>MQRLKHGDVIALLGKIARAGEARGAGADHGHLVPVGRRLRGRVAGVVVVPVGNKALQSADAHRLALNAADAVFLALALLRADPAAHGGQGAGLGNDLIRLLKVALGNLGDKLGNMYHYRATGHTGLVLAVKAAQRFVQRHLLGISQRDLFIVLVADIGVLRGHGVFLQRHIRHITRPPC</sequence>
<dbReference type="AlphaFoldDB" id="A0A645D6X7"/>